<dbReference type="EMBL" id="QEAM01000030">
    <property type="protein sequence ID" value="TPX49631.1"/>
    <property type="molecule type" value="Genomic_DNA"/>
</dbReference>
<sequence length="484" mass="54327">MTQTPMPNEENIDVPTNTLDPGEGNQEVIAGPPINNDHITHDDSEPGYKDEFDKYNYKSSPAGTDFVPIVRPRIGAAGRQRDIQRMKERQQSLYIAEGMERYGELGLTKEVDPDVPKGYSEAIESGEWIKAMEIEATSFREHDVFEIVDRVHGIRTIPGKWIYCRKNLCASIAKARFVAMGFRQREGVSIAQDQGPVKTFIGIEVKRDRSKRVIGLGQSRYIVNINSKFPFHDNNYRPDITSGIHPDSGSNYLSPSMKKQYQSAIGAIMWITNNTRPDVAARVGIKAQMVASPTLDDWFDLMKLGRELFETKDEVLRLGGEDELIPEVFVDASWGGHQSDSVMSRSRQGCIVLLGSSCICWWSRVQTVVAQSSAEAEYLALSESIKDILYIKSMLEELRIPIKNPVVVHEDNTACVQMVEEGAISRKTRHIAIRERLAIIAAKDDHLVEVCKIKSSDNVADILTKPLARVKIDIVKQRIGIVKL</sequence>
<evidence type="ECO:0000313" key="2">
    <source>
        <dbReference type="EMBL" id="TPX49631.1"/>
    </source>
</evidence>
<comment type="caution">
    <text evidence="2">The sequence shown here is derived from an EMBL/GenBank/DDBJ whole genome shotgun (WGS) entry which is preliminary data.</text>
</comment>
<dbReference type="VEuPathDB" id="FungiDB:SeMB42_g07168"/>
<feature type="region of interest" description="Disordered" evidence="1">
    <location>
        <begin position="1"/>
        <end position="46"/>
    </location>
</feature>
<dbReference type="CDD" id="cd09272">
    <property type="entry name" value="RNase_HI_RT_Ty1"/>
    <property type="match status" value="1"/>
</dbReference>
<protein>
    <submittedName>
        <fullName evidence="2">Uncharacterized protein</fullName>
    </submittedName>
</protein>
<reference evidence="2 3" key="1">
    <citation type="journal article" date="2019" name="Sci. Rep.">
        <title>Comparative genomics of chytrid fungi reveal insights into the obligate biotrophic and pathogenic lifestyle of Synchytrium endobioticum.</title>
        <authorList>
            <person name="van de Vossenberg B.T.L.H."/>
            <person name="Warris S."/>
            <person name="Nguyen H.D.T."/>
            <person name="van Gent-Pelzer M.P.E."/>
            <person name="Joly D.L."/>
            <person name="van de Geest H.C."/>
            <person name="Bonants P.J.M."/>
            <person name="Smith D.S."/>
            <person name="Levesque C.A."/>
            <person name="van der Lee T.A.J."/>
        </authorList>
    </citation>
    <scope>NUCLEOTIDE SEQUENCE [LARGE SCALE GENOMIC DNA]</scope>
    <source>
        <strain evidence="2 3">LEV6574</strain>
    </source>
</reference>
<dbReference type="AlphaFoldDB" id="A0A507DDZ8"/>
<evidence type="ECO:0000256" key="1">
    <source>
        <dbReference type="SAM" id="MobiDB-lite"/>
    </source>
</evidence>
<dbReference type="PANTHER" id="PTHR11439:SF467">
    <property type="entry name" value="INTEGRASE CATALYTIC DOMAIN-CONTAINING PROTEIN"/>
    <property type="match status" value="1"/>
</dbReference>
<dbReference type="Proteomes" id="UP000320475">
    <property type="component" value="Unassembled WGS sequence"/>
</dbReference>
<accession>A0A507DDZ8</accession>
<organism evidence="2 3">
    <name type="scientific">Synchytrium endobioticum</name>
    <dbReference type="NCBI Taxonomy" id="286115"/>
    <lineage>
        <taxon>Eukaryota</taxon>
        <taxon>Fungi</taxon>
        <taxon>Fungi incertae sedis</taxon>
        <taxon>Chytridiomycota</taxon>
        <taxon>Chytridiomycota incertae sedis</taxon>
        <taxon>Chytridiomycetes</taxon>
        <taxon>Synchytriales</taxon>
        <taxon>Synchytriaceae</taxon>
        <taxon>Synchytrium</taxon>
    </lineage>
</organism>
<gene>
    <name evidence="2" type="ORF">SeLEV6574_g01342</name>
</gene>
<dbReference type="PANTHER" id="PTHR11439">
    <property type="entry name" value="GAG-POL-RELATED RETROTRANSPOSON"/>
    <property type="match status" value="1"/>
</dbReference>
<dbReference type="OrthoDB" id="3799035at2759"/>
<name>A0A507DDZ8_9FUNG</name>
<evidence type="ECO:0000313" key="3">
    <source>
        <dbReference type="Proteomes" id="UP000320475"/>
    </source>
</evidence>
<proteinExistence type="predicted"/>
<dbReference type="VEuPathDB" id="FungiDB:SeMB42_g05021"/>